<reference evidence="2" key="1">
    <citation type="journal article" date="2019" name="Int. J. Syst. Evol. Microbiol.">
        <title>The Global Catalogue of Microorganisms (GCM) 10K type strain sequencing project: providing services to taxonomists for standard genome sequencing and annotation.</title>
        <authorList>
            <consortium name="The Broad Institute Genomics Platform"/>
            <consortium name="The Broad Institute Genome Sequencing Center for Infectious Disease"/>
            <person name="Wu L."/>
            <person name="Ma J."/>
        </authorList>
    </citation>
    <scope>NUCLEOTIDE SEQUENCE [LARGE SCALE GENOMIC DNA]</scope>
    <source>
        <strain evidence="2">JCM 4586</strain>
    </source>
</reference>
<protein>
    <submittedName>
        <fullName evidence="1">Uncharacterized protein</fullName>
    </submittedName>
</protein>
<accession>A0ABQ2YK70</accession>
<organism evidence="1 2">
    <name type="scientific">Streptomyces hiroshimensis</name>
    <dbReference type="NCBI Taxonomy" id="66424"/>
    <lineage>
        <taxon>Bacteria</taxon>
        <taxon>Bacillati</taxon>
        <taxon>Actinomycetota</taxon>
        <taxon>Actinomycetes</taxon>
        <taxon>Kitasatosporales</taxon>
        <taxon>Streptomycetaceae</taxon>
        <taxon>Streptomyces</taxon>
    </lineage>
</organism>
<sequence>MEARPFLLIFLAANVATRRNWHLPRREPRRVNGETGWRVAGASTGRVPLPLWMSGMALGEAQAFVHAATPDIGRRSALFKTVTEGTAR</sequence>
<comment type="caution">
    <text evidence="1">The sequence shown here is derived from an EMBL/GenBank/DDBJ whole genome shotgun (WGS) entry which is preliminary data.</text>
</comment>
<keyword evidence="2" id="KW-1185">Reference proteome</keyword>
<dbReference type="Proteomes" id="UP000659223">
    <property type="component" value="Unassembled WGS sequence"/>
</dbReference>
<gene>
    <name evidence="1" type="ORF">GCM10010324_32230</name>
</gene>
<evidence type="ECO:0000313" key="1">
    <source>
        <dbReference type="EMBL" id="GGX84195.1"/>
    </source>
</evidence>
<evidence type="ECO:0000313" key="2">
    <source>
        <dbReference type="Proteomes" id="UP000659223"/>
    </source>
</evidence>
<dbReference type="EMBL" id="BMUT01000006">
    <property type="protein sequence ID" value="GGX84195.1"/>
    <property type="molecule type" value="Genomic_DNA"/>
</dbReference>
<name>A0ABQ2YK70_9ACTN</name>
<proteinExistence type="predicted"/>